<evidence type="ECO:0000313" key="5">
    <source>
        <dbReference type="Proteomes" id="UP001596039"/>
    </source>
</evidence>
<dbReference type="RefSeq" id="WP_386738736.1">
    <property type="nucleotide sequence ID" value="NZ_JBHSMG010000001.1"/>
</dbReference>
<reference evidence="5" key="1">
    <citation type="journal article" date="2019" name="Int. J. Syst. Evol. Microbiol.">
        <title>The Global Catalogue of Microorganisms (GCM) 10K type strain sequencing project: providing services to taxonomists for standard genome sequencing and annotation.</title>
        <authorList>
            <consortium name="The Broad Institute Genomics Platform"/>
            <consortium name="The Broad Institute Genome Sequencing Center for Infectious Disease"/>
            <person name="Wu L."/>
            <person name="Ma J."/>
        </authorList>
    </citation>
    <scope>NUCLEOTIDE SEQUENCE [LARGE SCALE GENOMIC DNA]</scope>
    <source>
        <strain evidence="5">CGMCC 4.6997</strain>
    </source>
</reference>
<sequence length="267" mass="28557">MNASTPAPTLADDLAVALTLAGEADLIAMDRYRAQDLDVQLKPDRTQVTDADTRVERMIRDHLAQARPGDSVFGEEYGTTGSSSRQWIVDPIDGTSNFVRGVPIWGLLLALVVDGVPQLGVVSAPALGRRWWGATGHGAWMQPDGGEPRRLAVSGIDELADATLSYNSLKGWDEAGRLDQLIGLSREVGRTRAFGDLWSYMLVAEGAVDIASEFDLKPWDIAALVPVIREAGGTISSVDGAAPMADDSILVTNGLLHARAQERLSIA</sequence>
<accession>A0ABW0NL95</accession>
<keyword evidence="2" id="KW-0378">Hydrolase</keyword>
<dbReference type="SUPFAM" id="SSF56655">
    <property type="entry name" value="Carbohydrate phosphatase"/>
    <property type="match status" value="1"/>
</dbReference>
<dbReference type="InterPro" id="IPR020583">
    <property type="entry name" value="Inositol_monoP_metal-BS"/>
</dbReference>
<dbReference type="PANTHER" id="PTHR20854:SF4">
    <property type="entry name" value="INOSITOL-1-MONOPHOSPHATASE-RELATED"/>
    <property type="match status" value="1"/>
</dbReference>
<evidence type="ECO:0000256" key="2">
    <source>
        <dbReference type="ARBA" id="ARBA00022801"/>
    </source>
</evidence>
<dbReference type="PANTHER" id="PTHR20854">
    <property type="entry name" value="INOSITOL MONOPHOSPHATASE"/>
    <property type="match status" value="1"/>
</dbReference>
<name>A0ABW0NL95_9MICO</name>
<gene>
    <name evidence="4" type="ORF">ACFPJ4_02650</name>
</gene>
<protein>
    <submittedName>
        <fullName evidence="4">Inositol monophosphatase family protein</fullName>
    </submittedName>
</protein>
<dbReference type="PROSITE" id="PS00629">
    <property type="entry name" value="IMP_1"/>
    <property type="match status" value="1"/>
</dbReference>
<evidence type="ECO:0000313" key="4">
    <source>
        <dbReference type="EMBL" id="MFC5501134.1"/>
    </source>
</evidence>
<dbReference type="Gene3D" id="3.40.190.80">
    <property type="match status" value="1"/>
</dbReference>
<comment type="caution">
    <text evidence="4">The sequence shown here is derived from an EMBL/GenBank/DDBJ whole genome shotgun (WGS) entry which is preliminary data.</text>
</comment>
<dbReference type="Gene3D" id="3.30.540.10">
    <property type="entry name" value="Fructose-1,6-Bisphosphatase, subunit A, domain 1"/>
    <property type="match status" value="1"/>
</dbReference>
<dbReference type="Proteomes" id="UP001596039">
    <property type="component" value="Unassembled WGS sequence"/>
</dbReference>
<dbReference type="Pfam" id="PF00459">
    <property type="entry name" value="Inositol_P"/>
    <property type="match status" value="1"/>
</dbReference>
<dbReference type="InterPro" id="IPR000760">
    <property type="entry name" value="Inositol_monophosphatase-like"/>
</dbReference>
<proteinExistence type="predicted"/>
<evidence type="ECO:0000256" key="3">
    <source>
        <dbReference type="ARBA" id="ARBA00022842"/>
    </source>
</evidence>
<keyword evidence="3" id="KW-0460">Magnesium</keyword>
<dbReference type="EMBL" id="JBHSMG010000001">
    <property type="protein sequence ID" value="MFC5501134.1"/>
    <property type="molecule type" value="Genomic_DNA"/>
</dbReference>
<keyword evidence="1" id="KW-0479">Metal-binding</keyword>
<keyword evidence="5" id="KW-1185">Reference proteome</keyword>
<dbReference type="PRINTS" id="PR00377">
    <property type="entry name" value="IMPHPHTASES"/>
</dbReference>
<organism evidence="4 5">
    <name type="scientific">Lysinimonas soli</name>
    <dbReference type="NCBI Taxonomy" id="1074233"/>
    <lineage>
        <taxon>Bacteria</taxon>
        <taxon>Bacillati</taxon>
        <taxon>Actinomycetota</taxon>
        <taxon>Actinomycetes</taxon>
        <taxon>Micrococcales</taxon>
        <taxon>Microbacteriaceae</taxon>
        <taxon>Lysinimonas</taxon>
    </lineage>
</organism>
<evidence type="ECO:0000256" key="1">
    <source>
        <dbReference type="ARBA" id="ARBA00022723"/>
    </source>
</evidence>